<dbReference type="PROSITE" id="PS50005">
    <property type="entry name" value="TPR"/>
    <property type="match status" value="1"/>
</dbReference>
<feature type="region of interest" description="Disordered" evidence="2">
    <location>
        <begin position="300"/>
        <end position="319"/>
    </location>
</feature>
<keyword evidence="1" id="KW-0802">TPR repeat</keyword>
<feature type="repeat" description="TPR" evidence="1">
    <location>
        <begin position="262"/>
        <end position="295"/>
    </location>
</feature>
<dbReference type="SUPFAM" id="SSF48452">
    <property type="entry name" value="TPR-like"/>
    <property type="match status" value="1"/>
</dbReference>
<gene>
    <name evidence="4" type="ORF">GWC95_18435</name>
</gene>
<keyword evidence="3" id="KW-0732">Signal</keyword>
<dbReference type="Proteomes" id="UP000753802">
    <property type="component" value="Unassembled WGS sequence"/>
</dbReference>
<evidence type="ECO:0008006" key="6">
    <source>
        <dbReference type="Google" id="ProtNLM"/>
    </source>
</evidence>
<dbReference type="InterPro" id="IPR011990">
    <property type="entry name" value="TPR-like_helical_dom_sf"/>
</dbReference>
<feature type="chain" id="PRO_5046835617" description="Thiol-disulfide isomerase or thioredoxin" evidence="3">
    <location>
        <begin position="27"/>
        <end position="319"/>
    </location>
</feature>
<proteinExistence type="predicted"/>
<dbReference type="Gene3D" id="1.25.40.10">
    <property type="entry name" value="Tetratricopeptide repeat domain"/>
    <property type="match status" value="1"/>
</dbReference>
<name>A0ABX0A3B1_9BACT</name>
<dbReference type="InterPro" id="IPR019734">
    <property type="entry name" value="TPR_rpt"/>
</dbReference>
<comment type="caution">
    <text evidence="4">The sequence shown here is derived from an EMBL/GenBank/DDBJ whole genome shotgun (WGS) entry which is preliminary data.</text>
</comment>
<keyword evidence="5" id="KW-1185">Reference proteome</keyword>
<dbReference type="PROSITE" id="PS51257">
    <property type="entry name" value="PROKAR_LIPOPROTEIN"/>
    <property type="match status" value="1"/>
</dbReference>
<evidence type="ECO:0000313" key="5">
    <source>
        <dbReference type="Proteomes" id="UP000753802"/>
    </source>
</evidence>
<dbReference type="RefSeq" id="WP_161820172.1">
    <property type="nucleotide sequence ID" value="NZ_JAACJS010000015.1"/>
</dbReference>
<organism evidence="4 5">
    <name type="scientific">Sediminibacterium roseum</name>
    <dbReference type="NCBI Taxonomy" id="1978412"/>
    <lineage>
        <taxon>Bacteria</taxon>
        <taxon>Pseudomonadati</taxon>
        <taxon>Bacteroidota</taxon>
        <taxon>Chitinophagia</taxon>
        <taxon>Chitinophagales</taxon>
        <taxon>Chitinophagaceae</taxon>
        <taxon>Sediminibacterium</taxon>
    </lineage>
</organism>
<dbReference type="InterPro" id="IPR036249">
    <property type="entry name" value="Thioredoxin-like_sf"/>
</dbReference>
<dbReference type="SUPFAM" id="SSF52833">
    <property type="entry name" value="Thioredoxin-like"/>
    <property type="match status" value="1"/>
</dbReference>
<evidence type="ECO:0000256" key="1">
    <source>
        <dbReference type="PROSITE-ProRule" id="PRU00339"/>
    </source>
</evidence>
<accession>A0ABX0A3B1</accession>
<protein>
    <recommendedName>
        <fullName evidence="6">Thiol-disulfide isomerase or thioredoxin</fullName>
    </recommendedName>
</protein>
<evidence type="ECO:0000313" key="4">
    <source>
        <dbReference type="EMBL" id="NCI51908.1"/>
    </source>
</evidence>
<evidence type="ECO:0000256" key="3">
    <source>
        <dbReference type="SAM" id="SignalP"/>
    </source>
</evidence>
<reference evidence="4 5" key="1">
    <citation type="submission" date="2020-01" db="EMBL/GenBank/DDBJ databases">
        <title>Genome analysis.</title>
        <authorList>
            <person name="Wu S."/>
            <person name="Wang G."/>
        </authorList>
    </citation>
    <scope>NUCLEOTIDE SEQUENCE [LARGE SCALE GENOMIC DNA]</scope>
    <source>
        <strain evidence="4 5">SYL130</strain>
    </source>
</reference>
<evidence type="ECO:0000256" key="2">
    <source>
        <dbReference type="SAM" id="MobiDB-lite"/>
    </source>
</evidence>
<sequence length="319" mass="36094">MKNIFMVAAIAVMAAACQRASVPSNATPSSSPVILNQEIRNEAGQTILAGRASISAMQMPAYKTWYDDSYKNYTVDPTVASQLKPLLPNKRMEVFLGSWCGDSRREVPRMIKVLQQAGMDTTKLSIVFVDNSSAHYKQSPQHEERGKNIHHVPSFIVYDGDREMGRIIESPVTSLEKDLLAILQQQPYQPNYRALEYWHRNVAAKEDPMMDEELSRAAQTIRPLSRHYGEFNSYGNLLLAAKKNTEAINVFKLNTFIYPEQLSTFESLADAWERTGNKSGAINTYEKILKLKPGHEKATRKLAELRNSEQRAPGNDRER</sequence>
<dbReference type="EMBL" id="JAACJS010000015">
    <property type="protein sequence ID" value="NCI51908.1"/>
    <property type="molecule type" value="Genomic_DNA"/>
</dbReference>
<feature type="signal peptide" evidence="3">
    <location>
        <begin position="1"/>
        <end position="26"/>
    </location>
</feature>